<dbReference type="Proteomes" id="UP000095281">
    <property type="component" value="Unplaced"/>
</dbReference>
<organism evidence="2 3">
    <name type="scientific">Meloidogyne hapla</name>
    <name type="common">Root-knot nematode worm</name>
    <dbReference type="NCBI Taxonomy" id="6305"/>
    <lineage>
        <taxon>Eukaryota</taxon>
        <taxon>Metazoa</taxon>
        <taxon>Ecdysozoa</taxon>
        <taxon>Nematoda</taxon>
        <taxon>Chromadorea</taxon>
        <taxon>Rhabditida</taxon>
        <taxon>Tylenchina</taxon>
        <taxon>Tylenchomorpha</taxon>
        <taxon>Tylenchoidea</taxon>
        <taxon>Meloidogynidae</taxon>
        <taxon>Meloidogyninae</taxon>
        <taxon>Meloidogyne</taxon>
    </lineage>
</organism>
<reference evidence="3" key="1">
    <citation type="submission" date="2016-11" db="UniProtKB">
        <authorList>
            <consortium name="WormBaseParasite"/>
        </authorList>
    </citation>
    <scope>IDENTIFICATION</scope>
</reference>
<feature type="compositionally biased region" description="Polar residues" evidence="1">
    <location>
        <begin position="97"/>
        <end position="106"/>
    </location>
</feature>
<sequence>MVEKIINGKKTDFYTPFPPIKQQNHKTGLAPQRRNNSKQTYKKQVLKSNIFSQSPSNGRWPNLQNNKRNEGPPTIRLSDSNPTPKQLEWQKQRRVQTRQSAMNSSGCLGGPKIVQKHAEMRTYLLHCQRVLTARSRLDTGRRRQQSNGHSITSSSITTSPSMDGSWPTTIEGLTMGMKGMRASSVPARRRIMTVNK</sequence>
<proteinExistence type="predicted"/>
<protein>
    <submittedName>
        <fullName evidence="3">Uncharacterized protein</fullName>
    </submittedName>
</protein>
<dbReference type="WBParaSite" id="MhA1_Contig155.frz3.gene21">
    <property type="protein sequence ID" value="MhA1_Contig155.frz3.gene21"/>
    <property type="gene ID" value="MhA1_Contig155.frz3.gene21"/>
</dbReference>
<dbReference type="AlphaFoldDB" id="A0A1I8B7P4"/>
<evidence type="ECO:0000313" key="2">
    <source>
        <dbReference type="Proteomes" id="UP000095281"/>
    </source>
</evidence>
<feature type="region of interest" description="Disordered" evidence="1">
    <location>
        <begin position="137"/>
        <end position="166"/>
    </location>
</feature>
<evidence type="ECO:0000313" key="3">
    <source>
        <dbReference type="WBParaSite" id="MhA1_Contig155.frz3.gene21"/>
    </source>
</evidence>
<accession>A0A1I8B7P4</accession>
<name>A0A1I8B7P4_MELHA</name>
<keyword evidence="2" id="KW-1185">Reference proteome</keyword>
<feature type="region of interest" description="Disordered" evidence="1">
    <location>
        <begin position="1"/>
        <end position="108"/>
    </location>
</feature>
<feature type="compositionally biased region" description="Polar residues" evidence="1">
    <location>
        <begin position="46"/>
        <end position="66"/>
    </location>
</feature>
<feature type="compositionally biased region" description="Low complexity" evidence="1">
    <location>
        <begin position="150"/>
        <end position="161"/>
    </location>
</feature>
<evidence type="ECO:0000256" key="1">
    <source>
        <dbReference type="SAM" id="MobiDB-lite"/>
    </source>
</evidence>